<proteinExistence type="predicted"/>
<dbReference type="InterPro" id="IPR054471">
    <property type="entry name" value="GPIID_WHD"/>
</dbReference>
<dbReference type="Gene3D" id="3.40.50.300">
    <property type="entry name" value="P-loop containing nucleotide triphosphate hydrolases"/>
    <property type="match status" value="1"/>
</dbReference>
<feature type="repeat" description="ANK" evidence="2">
    <location>
        <begin position="688"/>
        <end position="720"/>
    </location>
</feature>
<feature type="domain" description="Nephrocystin 3-like N-terminal" evidence="5">
    <location>
        <begin position="81"/>
        <end position="244"/>
    </location>
</feature>
<dbReference type="PANTHER" id="PTHR10039:SF15">
    <property type="entry name" value="NACHT DOMAIN-CONTAINING PROTEIN"/>
    <property type="match status" value="1"/>
</dbReference>
<accession>A0ABR1L4P8</accession>
<evidence type="ECO:0000259" key="5">
    <source>
        <dbReference type="Pfam" id="PF24883"/>
    </source>
</evidence>
<reference evidence="6 7" key="1">
    <citation type="submission" date="2024-04" db="EMBL/GenBank/DDBJ databases">
        <title>Phyllosticta paracitricarpa is synonymous to the EU quarantine fungus P. citricarpa based on phylogenomic analyses.</title>
        <authorList>
            <consortium name="Lawrence Berkeley National Laboratory"/>
            <person name="Van ingen-buijs V.A."/>
            <person name="Van westerhoven A.C."/>
            <person name="Haridas S."/>
            <person name="Skiadas P."/>
            <person name="Martin F."/>
            <person name="Groenewald J.Z."/>
            <person name="Crous P.W."/>
            <person name="Seidl M.F."/>
        </authorList>
    </citation>
    <scope>NUCLEOTIDE SEQUENCE [LARGE SCALE GENOMIC DNA]</scope>
    <source>
        <strain evidence="6 7">CPC 17464</strain>
    </source>
</reference>
<feature type="repeat" description="ANK" evidence="2">
    <location>
        <begin position="1010"/>
        <end position="1042"/>
    </location>
</feature>
<feature type="compositionally biased region" description="Acidic residues" evidence="3">
    <location>
        <begin position="538"/>
        <end position="561"/>
    </location>
</feature>
<evidence type="ECO:0000256" key="3">
    <source>
        <dbReference type="SAM" id="MobiDB-lite"/>
    </source>
</evidence>
<dbReference type="Pfam" id="PF22939">
    <property type="entry name" value="WHD_GPIID"/>
    <property type="match status" value="1"/>
</dbReference>
<dbReference type="PROSITE" id="PS50088">
    <property type="entry name" value="ANK_REPEAT"/>
    <property type="match status" value="3"/>
</dbReference>
<comment type="caution">
    <text evidence="6">The sequence shown here is derived from an EMBL/GenBank/DDBJ whole genome shotgun (WGS) entry which is preliminary data.</text>
</comment>
<evidence type="ECO:0008006" key="8">
    <source>
        <dbReference type="Google" id="ProtNLM"/>
    </source>
</evidence>
<evidence type="ECO:0000259" key="4">
    <source>
        <dbReference type="Pfam" id="PF22939"/>
    </source>
</evidence>
<dbReference type="RefSeq" id="XP_066650105.1">
    <property type="nucleotide sequence ID" value="XM_066794284.1"/>
</dbReference>
<dbReference type="InterPro" id="IPR002110">
    <property type="entry name" value="Ankyrin_rpt"/>
</dbReference>
<dbReference type="SMART" id="SM00248">
    <property type="entry name" value="ANK"/>
    <property type="match status" value="6"/>
</dbReference>
<evidence type="ECO:0000313" key="6">
    <source>
        <dbReference type="EMBL" id="KAK7529655.1"/>
    </source>
</evidence>
<feature type="repeat" description="ANK" evidence="2">
    <location>
        <begin position="911"/>
        <end position="943"/>
    </location>
</feature>
<dbReference type="Pfam" id="PF12796">
    <property type="entry name" value="Ank_2"/>
    <property type="match status" value="3"/>
</dbReference>
<dbReference type="Pfam" id="PF24883">
    <property type="entry name" value="NPHP3_N"/>
    <property type="match status" value="1"/>
</dbReference>
<keyword evidence="7" id="KW-1185">Reference proteome</keyword>
<evidence type="ECO:0000256" key="1">
    <source>
        <dbReference type="ARBA" id="ARBA00022737"/>
    </source>
</evidence>
<dbReference type="Gene3D" id="1.25.40.20">
    <property type="entry name" value="Ankyrin repeat-containing domain"/>
    <property type="match status" value="3"/>
</dbReference>
<sequence>MADAPTAPGTVTSHFQSNKGIISHQLTAPGATLVARDQNNNNYYNCGPHHEDEERETILNWLSPFEYSSQHDAIYKDIVPGTGQWLLDSTQFKMLLENNKKLWCFGQPGAGKTSLASIAINHFRGILQDHKEEEKPCRVAFLYLSYRKDPSILQLLGALARQLIGSSQMPPAMKELWDTERKLGNDFQDPPSLPQLDKLLAELTSDGKNFIVIDALDELNTSRQKDLLFHLLKIQNHRLMITSRVLQAPEDFMKLEISANGDDVNKFIEQRIENDADLKEYTKDTRGLKEEIQKAIKSRANGMFLLVQFHMDALADATTVTEIREALEALPSKLNEVYENALERIRKQGKAREDCAMSILGWILFAFRPLGVQEFRHALAIRPGKDFDFNNLILEKNITGFCCGLVSIDRDLGAVTLFHKTAMEFFDDRRKNELFLSFHSRIALACATYLCTPELEEYTDPESGALTLWPNFDSDTNSEVFDSDIRFYDSDSDPDCDPNSDSDSGPESFQGYGRESCSHSHKDSPQTTGERPCAESDRESDEGSEESAEQSVEDSDEDTDTEPFLTNKLKRYPFSEYAALHLVQHFRKDLNAEARKDVEAQIRSLIKSLPKTLFLARLLGSMEIDYQYFPNSELDSPGSANRWSNSFRCMLELSGHPSDIQFAAFFGSAMLVQEFIQNGHQIVTLRDRGQYALAIAVKNGFDDVVETLLNHGVKLRLQDPFSHIILFATTKANPDVVRLILSSMCEDLRPQRIESAAGHAEPKMAARRVVQTSDSETTLDFWVMVWLGVGFCQSFTTPSCSGLPIEASEPREPHPAQFLKQRVMTLKELEPPDHYLRLLIACFKGDAVHISSLAERNLVDLRTRQKTNSSKERKKKFLIRTSFFLCVGRNYKEAVQVFLDHGFDPNATFFGSQTALHVAVKKDLVPMVRLLISGKADPNRKDAGGNTPWSAYACAARAAVSKELLDAGVDPDSSGRRKFHPLHRAVCAGKSPDVIFLLNNKVNPSIPNRYGLTPLQIAVHKRHLECAKILLEFGADPNQGMKCHPGTVIDLATHTGMQEMVDLLVKHGAERRPGKARKQDMTRLKGFIDEELKEM</sequence>
<evidence type="ECO:0000313" key="7">
    <source>
        <dbReference type="Proteomes" id="UP001360953"/>
    </source>
</evidence>
<dbReference type="InterPro" id="IPR056884">
    <property type="entry name" value="NPHP3-like_N"/>
</dbReference>
<dbReference type="Proteomes" id="UP001360953">
    <property type="component" value="Unassembled WGS sequence"/>
</dbReference>
<evidence type="ECO:0000256" key="2">
    <source>
        <dbReference type="PROSITE-ProRule" id="PRU00023"/>
    </source>
</evidence>
<dbReference type="InterPro" id="IPR036770">
    <property type="entry name" value="Ankyrin_rpt-contain_sf"/>
</dbReference>
<name>A0ABR1L4P8_9PEZI</name>
<dbReference type="PANTHER" id="PTHR10039">
    <property type="entry name" value="AMELOGENIN"/>
    <property type="match status" value="1"/>
</dbReference>
<feature type="region of interest" description="Disordered" evidence="3">
    <location>
        <begin position="492"/>
        <end position="565"/>
    </location>
</feature>
<feature type="domain" description="GPI inositol-deacylase winged helix" evidence="4">
    <location>
        <begin position="353"/>
        <end position="427"/>
    </location>
</feature>
<dbReference type="EMBL" id="JBBPEH010000016">
    <property type="protein sequence ID" value="KAK7529655.1"/>
    <property type="molecule type" value="Genomic_DNA"/>
</dbReference>
<dbReference type="PROSITE" id="PS50297">
    <property type="entry name" value="ANK_REP_REGION"/>
    <property type="match status" value="3"/>
</dbReference>
<dbReference type="InterPro" id="IPR027417">
    <property type="entry name" value="P-loop_NTPase"/>
</dbReference>
<protein>
    <recommendedName>
        <fullName evidence="8">Ankyrin repeat protein</fullName>
    </recommendedName>
</protein>
<dbReference type="GeneID" id="92027190"/>
<gene>
    <name evidence="6" type="ORF">J3D65DRAFT_174598</name>
</gene>
<dbReference type="SUPFAM" id="SSF52540">
    <property type="entry name" value="P-loop containing nucleoside triphosphate hydrolases"/>
    <property type="match status" value="1"/>
</dbReference>
<organism evidence="6 7">
    <name type="scientific">Phyllosticta citribraziliensis</name>
    <dbReference type="NCBI Taxonomy" id="989973"/>
    <lineage>
        <taxon>Eukaryota</taxon>
        <taxon>Fungi</taxon>
        <taxon>Dikarya</taxon>
        <taxon>Ascomycota</taxon>
        <taxon>Pezizomycotina</taxon>
        <taxon>Dothideomycetes</taxon>
        <taxon>Dothideomycetes incertae sedis</taxon>
        <taxon>Botryosphaeriales</taxon>
        <taxon>Phyllostictaceae</taxon>
        <taxon>Phyllosticta</taxon>
    </lineage>
</organism>
<keyword evidence="2" id="KW-0040">ANK repeat</keyword>
<keyword evidence="1" id="KW-0677">Repeat</keyword>
<dbReference type="SUPFAM" id="SSF48403">
    <property type="entry name" value="Ankyrin repeat"/>
    <property type="match status" value="2"/>
</dbReference>